<keyword evidence="2" id="KW-1133">Transmembrane helix</keyword>
<sequence length="844" mass="94377">MSSDEADEELPQKPLPRFSIRWMIGLVTVAAVFFAICQIAVGGNRWAQVFVLLVGIAFATVMSYAALFLFGMAWDSFFTNRGVARRPTGRRGQPTHLVGETTPPEKRLNSEKIVVWLAAMLLALSGSKSFADVNWVGTYPTGGKMLDYTMLVGTEKQPGQGGYLNLHLQFTPTRRVFTAEHNVTVFVSSHHHYMARLAATTSQSFKLDQSGEIVTHQMLIPHFTATNQLQIWVTEDGQEVSDRKLTAYLNGNQFTYVAQRWTIGIVHRGLNDPHYPDVRSLTTIFGKNENTLAPIPEEDDKSVLTWKEKAALVSQTQAAFVQYRSLEQPHLAEHWLAYSDLDLVIVEASLWSELKESNPSVVDSLSQFVAAGGVLLLFGTDAAILETKASFGSQIFEKPSGRIVPKPADVIARLDLSGPNDTSPLSDLQWNGSITKQSQYGNNQFRTRKAVYDDLVKTNSEMVAIVPPEELADTIETAVYGLGKILLIHQENPFPGSFQFWMTLEAVLLEKPLATPWVQRHGLRYDHGNTNYWRWLIDSVGGPPVKAFLTLNTLFVLIVGPIAYLVLRKFDRMYFLYFGAPALAVFFTSGLFVYAFFSDGLGTKLRTHQWTWVDADNQVVVSQDRSSIYSSFGTDALRFDRQSLVLPVLPLCVQDFSRNGNIGFPPNGRVRWTDEAQYWSGDFLPTRSQVQYQVIRPETGTPSPLSFERKSDADQVLVHNRSHLAIGPLVYRDSKSRYHFVDRVAAGASMVMQPSSQQAVGDLISDDELPPVGLVPNVRSNWSRAYNPNNPADDRPMLERRLERWMRSLPSNGFVGLSEVDPARFPTESSEVSIATHIIMGLAK</sequence>
<dbReference type="AlphaFoldDB" id="A0A5C6AXB1"/>
<feature type="transmembrane region" description="Helical" evidence="2">
    <location>
        <begin position="547"/>
        <end position="567"/>
    </location>
</feature>
<keyword evidence="2" id="KW-0812">Transmembrane</keyword>
<evidence type="ECO:0000313" key="4">
    <source>
        <dbReference type="Proteomes" id="UP000316213"/>
    </source>
</evidence>
<evidence type="ECO:0000313" key="3">
    <source>
        <dbReference type="EMBL" id="TWU03706.1"/>
    </source>
</evidence>
<dbReference type="EMBL" id="SJPM01000001">
    <property type="protein sequence ID" value="TWU03706.1"/>
    <property type="molecule type" value="Genomic_DNA"/>
</dbReference>
<feature type="transmembrane region" description="Helical" evidence="2">
    <location>
        <begin position="20"/>
        <end position="42"/>
    </location>
</feature>
<feature type="transmembrane region" description="Helical" evidence="2">
    <location>
        <begin position="574"/>
        <end position="597"/>
    </location>
</feature>
<evidence type="ECO:0000256" key="1">
    <source>
        <dbReference type="SAM" id="MobiDB-lite"/>
    </source>
</evidence>
<evidence type="ECO:0000256" key="2">
    <source>
        <dbReference type="SAM" id="Phobius"/>
    </source>
</evidence>
<dbReference type="Proteomes" id="UP000316213">
    <property type="component" value="Unassembled WGS sequence"/>
</dbReference>
<feature type="transmembrane region" description="Helical" evidence="2">
    <location>
        <begin position="49"/>
        <end position="74"/>
    </location>
</feature>
<keyword evidence="2" id="KW-0472">Membrane</keyword>
<proteinExistence type="predicted"/>
<feature type="region of interest" description="Disordered" evidence="1">
    <location>
        <begin position="85"/>
        <end position="104"/>
    </location>
</feature>
<gene>
    <name evidence="3" type="ORF">Pla100_06360</name>
</gene>
<name>A0A5C6AXB1_9BACT</name>
<reference evidence="3 4" key="1">
    <citation type="submission" date="2019-02" db="EMBL/GenBank/DDBJ databases">
        <title>Deep-cultivation of Planctomycetes and their phenomic and genomic characterization uncovers novel biology.</title>
        <authorList>
            <person name="Wiegand S."/>
            <person name="Jogler M."/>
            <person name="Boedeker C."/>
            <person name="Pinto D."/>
            <person name="Vollmers J."/>
            <person name="Rivas-Marin E."/>
            <person name="Kohn T."/>
            <person name="Peeters S.H."/>
            <person name="Heuer A."/>
            <person name="Rast P."/>
            <person name="Oberbeckmann S."/>
            <person name="Bunk B."/>
            <person name="Jeske O."/>
            <person name="Meyerdierks A."/>
            <person name="Storesund J.E."/>
            <person name="Kallscheuer N."/>
            <person name="Luecker S."/>
            <person name="Lage O.M."/>
            <person name="Pohl T."/>
            <person name="Merkel B.J."/>
            <person name="Hornburger P."/>
            <person name="Mueller R.-W."/>
            <person name="Bruemmer F."/>
            <person name="Labrenz M."/>
            <person name="Spormann A.M."/>
            <person name="Op Den Camp H."/>
            <person name="Overmann J."/>
            <person name="Amann R."/>
            <person name="Jetten M.S.M."/>
            <person name="Mascher T."/>
            <person name="Medema M.H."/>
            <person name="Devos D.P."/>
            <person name="Kaster A.-K."/>
            <person name="Ovreas L."/>
            <person name="Rohde M."/>
            <person name="Galperin M.Y."/>
            <person name="Jogler C."/>
        </authorList>
    </citation>
    <scope>NUCLEOTIDE SEQUENCE [LARGE SCALE GENOMIC DNA]</scope>
    <source>
        <strain evidence="3 4">Pla100</strain>
    </source>
</reference>
<protein>
    <submittedName>
        <fullName evidence="3">Uncharacterized protein</fullName>
    </submittedName>
</protein>
<comment type="caution">
    <text evidence="3">The sequence shown here is derived from an EMBL/GenBank/DDBJ whole genome shotgun (WGS) entry which is preliminary data.</text>
</comment>
<organism evidence="3 4">
    <name type="scientific">Neorhodopirellula pilleata</name>
    <dbReference type="NCBI Taxonomy" id="2714738"/>
    <lineage>
        <taxon>Bacteria</taxon>
        <taxon>Pseudomonadati</taxon>
        <taxon>Planctomycetota</taxon>
        <taxon>Planctomycetia</taxon>
        <taxon>Pirellulales</taxon>
        <taxon>Pirellulaceae</taxon>
        <taxon>Neorhodopirellula</taxon>
    </lineage>
</organism>
<accession>A0A5C6AXB1</accession>
<keyword evidence="4" id="KW-1185">Reference proteome</keyword>